<dbReference type="EMBL" id="OR769219">
    <property type="protein sequence ID" value="WQJ51639.1"/>
    <property type="molecule type" value="Genomic_DNA"/>
</dbReference>
<organism evidence="1 2">
    <name type="scientific">phage Lak_Megaphage_RVC_AP3_GC26</name>
    <dbReference type="NCBI Taxonomy" id="3109225"/>
    <lineage>
        <taxon>Viruses</taxon>
        <taxon>Duplodnaviria</taxon>
        <taxon>Heunggongvirae</taxon>
        <taxon>Uroviricota</taxon>
        <taxon>Caudoviricetes</taxon>
        <taxon>Caudoviricetes code 15 clade</taxon>
    </lineage>
</organism>
<accession>A0ABZ0Z3T9</accession>
<reference evidence="1 2" key="1">
    <citation type="submission" date="2023-11" db="EMBL/GenBank/DDBJ databases">
        <authorList>
            <person name="Cook R."/>
            <person name="Crisci M."/>
            <person name="Pye H."/>
            <person name="Adriaenssens E."/>
            <person name="Santini J."/>
        </authorList>
    </citation>
    <scope>NUCLEOTIDE SEQUENCE [LARGE SCALE GENOMIC DNA]</scope>
    <source>
        <strain evidence="1">Lak_Megaphage_RVC_AP3_GC26</strain>
    </source>
</reference>
<proteinExistence type="predicted"/>
<evidence type="ECO:0000313" key="2">
    <source>
        <dbReference type="Proteomes" id="UP001348805"/>
    </source>
</evidence>
<protein>
    <submittedName>
        <fullName evidence="1">Uncharacterized protein</fullName>
    </submittedName>
</protein>
<dbReference type="Proteomes" id="UP001348805">
    <property type="component" value="Segment"/>
</dbReference>
<name>A0ABZ0Z3T9_9CAUD</name>
<evidence type="ECO:0000313" key="1">
    <source>
        <dbReference type="EMBL" id="WQJ51639.1"/>
    </source>
</evidence>
<sequence length="265" mass="31075">MEDLFDDDILLDDNDATSALDNVAVASLSNLVNDNLNYLKFNSYINDSIYKRHNAYYAYMDSFKGYGQYKNYFDVVTFDVNNPYSISLNVKGLLGEEYHCRHYRNCLLGVIDTNIIKAIPYITNINIEPLYDFYEVNEKCTNILIFMTLSKYRDKNKSNLIDDKFIDNLKEFILNFKDNNIYYELVFENVVFEFNSIKKLNKLLPSNIKIQITGDCKIHLPDNIIAKYKQVQQDMQISLFANTYTDFDDCDNITFNIFSILKDLK</sequence>
<keyword evidence="2" id="KW-1185">Reference proteome</keyword>